<dbReference type="GO" id="GO:0005524">
    <property type="term" value="F:ATP binding"/>
    <property type="evidence" value="ECO:0007669"/>
    <property type="project" value="UniProtKB-KW"/>
</dbReference>
<dbReference type="Gene3D" id="3.40.190.10">
    <property type="entry name" value="Periplasmic binding protein-like II"/>
    <property type="match status" value="6"/>
</dbReference>
<gene>
    <name evidence="13" type="ORF">MTBPR1_10389</name>
</gene>
<dbReference type="SUPFAM" id="SSF53850">
    <property type="entry name" value="Periplasmic binding protein-like II"/>
    <property type="match status" value="3"/>
</dbReference>
<dbReference type="InterPro" id="IPR001932">
    <property type="entry name" value="PPM-type_phosphatase-like_dom"/>
</dbReference>
<dbReference type="PROSITE" id="PS50113">
    <property type="entry name" value="PAC"/>
    <property type="match status" value="2"/>
</dbReference>
<dbReference type="EMBL" id="FLYE01000001">
    <property type="protein sequence ID" value="SCA55142.1"/>
    <property type="molecule type" value="Genomic_DNA"/>
</dbReference>
<dbReference type="SMART" id="SM00091">
    <property type="entry name" value="PAS"/>
    <property type="match status" value="2"/>
</dbReference>
<dbReference type="SMART" id="SM00062">
    <property type="entry name" value="PBPb"/>
    <property type="match status" value="3"/>
</dbReference>
<feature type="domain" description="PAC" evidence="12">
    <location>
        <begin position="1372"/>
        <end position="1424"/>
    </location>
</feature>
<evidence type="ECO:0000256" key="7">
    <source>
        <dbReference type="ARBA" id="ARBA00022840"/>
    </source>
</evidence>
<evidence type="ECO:0000256" key="1">
    <source>
        <dbReference type="ARBA" id="ARBA00000085"/>
    </source>
</evidence>
<dbReference type="Pfam" id="PF00497">
    <property type="entry name" value="SBP_bac_3"/>
    <property type="match status" value="3"/>
</dbReference>
<dbReference type="RefSeq" id="WP_069185847.1">
    <property type="nucleotide sequence ID" value="NZ_FLYE01000001.1"/>
</dbReference>
<dbReference type="InterPro" id="IPR000014">
    <property type="entry name" value="PAS"/>
</dbReference>
<evidence type="ECO:0000313" key="14">
    <source>
        <dbReference type="Proteomes" id="UP000231658"/>
    </source>
</evidence>
<keyword evidence="10" id="KW-0472">Membrane</keyword>
<sequence>MKFQKFNHSLAAIIIVLAGLVFAPVTYASDGQKVVDSVASFTSRGIYNLDRDQLFAVLENFLSESPKIKGLVIEESIDKESLIQYYYQDNKPVYGEEIPEDIKLLPQFSAKSLYEGEHIGDITIYFKDGLPLTVKERAWLKEHPVIRLGVDRAWPPFDFIEDQQHQGLASEYLEALSKRLNIKFELVPDLSWSEVQEQANKRKLDIVSLSQETPERNKYLKYTKPVISTQWVVVTQSGHRDIQGLGDVSGERVGIVKGYAITEIIRKQYPDMNITEIPSTLEGLRMASTGQIDAVIDTLGVVGYLIAENSLVNLKIAGPTKLKSTPLGFGVRSDWGILVEIMEKALKNIPVEEVRKIRQKWMAVTHKSDKANASKNSTLNLLSEEERAFLAKHPKMRVMAGSWAPFHFIENGKPVGMALDHLTWMFDQIGIEPEFVPISWNDALDNIQKLQKVDILPTIGYSREREKYVLFTQDYFSYPMVVFARQNSPFAAMEELIGKTVAVERNFITHKLLEQDFPSIKLKVVETSKEALEAVSFGEADAYISNMAVGTYLIEQLGLSNMKVSGRTPYKHDLQHIGVRKDWPELVSILNKTLYAMPEQKKRELRKKWLGAGELSARSNVKRLKLSQEEQDWVNRNPVLRVHNEMGWAPFNFNNDGKPKGFSIDYMNLLTEKLGLNVEYISGPRWAEFLEMIQNKELDVMLNIVKTPERDQYIRFTEPYVDNPPMVVTQDGANIESFEDLSGRLVCVPEGFFYQEILERDYPHISLLLAQNQGQCLKLVSSGRADATLGGLAVQDNLIKKLFLTNLRIVASVNDPIFSNNLRIGVRDDWPMLHKLLQKAIDNVTEEEIAPIRARWIVKAPQAITNAENKTDTFTLVLTITSTAFGLIVLLWIIRFIIARAAKRDVSQIYESREVKGTGIVGVAVLLAVVILAAWITAERAEQQTRNSVGAQLQTVLKTTHQALRSWLDAETRYIERIANDPELLGHVKALLLVDPKASKLSRSEPLSSIRDWFVRHSKGREVQGFFIVSPDKLSIGSKRDTNLGTLNLISKYRDRRLELAFQGETQFIPPIASDVRIKGAAGLELTQEPTMFLAAPIIDENQKVIAVLTLRYDPVEDFTRIAQLGQSGVSGETYVFDKKAIMVTDSRYDFQLQKLGLLEAGTNAILNLRLGDPGGNLIEGAPVPENIAELPLTQMARSAIVGDTGVNVQGYSDYRGVQVLGAWLWDTKLDVGFATEVDEDEAMSTFWTLRITMALILGITVIVALTLTGLSVWIGQSANRSLRKARDNLEKEVEDRTRELNFQKFALDRHAIVSATDVDGNITYVNDFFCEITGYSREEMMGKNHRFLKSGHHDRSFYENMWNNIMSGEVWHGELCNRNRDGGAIWLAASIIPFMGEDGKPERFISIRTDITERKKAEQKIRDREGRMRAIIDNAVDGIVVINAIGTMQSFSPAAERIFGYSEEEVVGNNVKMLMPTYTAVHHDDFLSDYLNGHSRNVVGNNREVVGMRKDGSEFPMDLAVGESVIEGEHIFTGIIRDISSRKEAEEEIRNSRIQLQDILSNVLQAVVMFDENQELVAWNKHYPGTIGLDEELLVPGMKLFDIALILAVRGQYGENDKDPTVVAQERVDFLWSGENRLDVSYGDDQIYDAHSVRTPDGRLVITYTNITQRKKNEAIIEKSMKLIQESISYASRIQRSVLPTPKELNELFEDHFLIWEPKDIVGGDICLLRECAGGTLLTLVDCTGHGVPGAFMTMVVTGALDQALIELPDADPSILLTRMNQLVKTVLSQVDGQGNSDDGFECGMCLINTSMNVMLFAGARFELWACDQNGLEVTKGDKTGIGYRTTKFDQSFKLHTLELSHDKSYYMSSDGMIDQIGGERKRGFGKKRLKQAILDHIDLPMNDQQEQIYKIFHTYEAGQERRDDLSCIGFKAGLNQ</sequence>
<feature type="transmembrane region" description="Helical" evidence="10">
    <location>
        <begin position="919"/>
        <end position="938"/>
    </location>
</feature>
<keyword evidence="3" id="KW-0808">Transferase</keyword>
<dbReference type="InterPro" id="IPR001610">
    <property type="entry name" value="PAC"/>
</dbReference>
<dbReference type="GO" id="GO:0004673">
    <property type="term" value="F:protein histidine kinase activity"/>
    <property type="evidence" value="ECO:0007669"/>
    <property type="project" value="UniProtKB-EC"/>
</dbReference>
<evidence type="ECO:0000259" key="11">
    <source>
        <dbReference type="PROSITE" id="PS50112"/>
    </source>
</evidence>
<comment type="catalytic activity">
    <reaction evidence="1">
        <text>ATP + protein L-histidine = ADP + protein N-phospho-L-histidine.</text>
        <dbReference type="EC" id="2.7.13.3"/>
    </reaction>
</comment>
<dbReference type="InterPro" id="IPR036457">
    <property type="entry name" value="PPM-type-like_dom_sf"/>
</dbReference>
<dbReference type="Pfam" id="PF12860">
    <property type="entry name" value="PAS_7"/>
    <property type="match status" value="1"/>
</dbReference>
<dbReference type="OrthoDB" id="6192933at2"/>
<keyword evidence="10" id="KW-1133">Transmembrane helix</keyword>
<organism evidence="13 14">
    <name type="scientific">Candidatus Terasakiella magnetica</name>
    <dbReference type="NCBI Taxonomy" id="1867952"/>
    <lineage>
        <taxon>Bacteria</taxon>
        <taxon>Pseudomonadati</taxon>
        <taxon>Pseudomonadota</taxon>
        <taxon>Alphaproteobacteria</taxon>
        <taxon>Rhodospirillales</taxon>
        <taxon>Terasakiellaceae</taxon>
        <taxon>Terasakiella</taxon>
    </lineage>
</organism>
<dbReference type="STRING" id="1867952.MTBPR1_10389"/>
<dbReference type="Gene3D" id="3.60.40.10">
    <property type="entry name" value="PPM-type phosphatase domain"/>
    <property type="match status" value="1"/>
</dbReference>
<dbReference type="CDD" id="cd01007">
    <property type="entry name" value="PBP2_BvgS_HisK_like"/>
    <property type="match status" value="3"/>
</dbReference>
<evidence type="ECO:0000256" key="10">
    <source>
        <dbReference type="SAM" id="Phobius"/>
    </source>
</evidence>
<evidence type="ECO:0000313" key="13">
    <source>
        <dbReference type="EMBL" id="SCA55142.1"/>
    </source>
</evidence>
<dbReference type="InterPro" id="IPR000700">
    <property type="entry name" value="PAS-assoc_C"/>
</dbReference>
<evidence type="ECO:0000256" key="9">
    <source>
        <dbReference type="ARBA" id="ARBA00070616"/>
    </source>
</evidence>
<dbReference type="Pfam" id="PF00989">
    <property type="entry name" value="PAS"/>
    <property type="match status" value="1"/>
</dbReference>
<evidence type="ECO:0000259" key="12">
    <source>
        <dbReference type="PROSITE" id="PS50113"/>
    </source>
</evidence>
<dbReference type="NCBIfam" id="TIGR00229">
    <property type="entry name" value="sensory_box"/>
    <property type="match status" value="2"/>
</dbReference>
<keyword evidence="10" id="KW-0812">Transmembrane</keyword>
<dbReference type="EC" id="2.7.13.3" evidence="2"/>
<dbReference type="FunFam" id="3.30.450.20:FF:000060">
    <property type="entry name" value="Sensor protein FixL"/>
    <property type="match status" value="1"/>
</dbReference>
<keyword evidence="4" id="KW-0732">Signal</keyword>
<proteinExistence type="predicted"/>
<comment type="function">
    <text evidence="8">Putative oxygen sensor; modulates the activity of FixJ, a transcriptional activator of nitrogen fixation fixK gene. FixL probably acts as a kinase that phosphorylates FixJ.</text>
</comment>
<reference evidence="13 14" key="1">
    <citation type="submission" date="2016-07" db="EMBL/GenBank/DDBJ databases">
        <authorList>
            <person name="Lefevre C.T."/>
        </authorList>
    </citation>
    <scope>NUCLEOTIDE SEQUENCE [LARGE SCALE GENOMIC DNA]</scope>
    <source>
        <strain evidence="13">PR1</strain>
    </source>
</reference>
<evidence type="ECO:0000256" key="2">
    <source>
        <dbReference type="ARBA" id="ARBA00012438"/>
    </source>
</evidence>
<evidence type="ECO:0000256" key="8">
    <source>
        <dbReference type="ARBA" id="ARBA00059827"/>
    </source>
</evidence>
<keyword evidence="6" id="KW-0418">Kinase</keyword>
<feature type="transmembrane region" description="Helical" evidence="10">
    <location>
        <begin position="874"/>
        <end position="898"/>
    </location>
</feature>
<dbReference type="Pfam" id="PF13426">
    <property type="entry name" value="PAS_9"/>
    <property type="match status" value="1"/>
</dbReference>
<feature type="transmembrane region" description="Helical" evidence="10">
    <location>
        <begin position="1252"/>
        <end position="1275"/>
    </location>
</feature>
<feature type="domain" description="PAC" evidence="12">
    <location>
        <begin position="1502"/>
        <end position="1552"/>
    </location>
</feature>
<evidence type="ECO:0000256" key="5">
    <source>
        <dbReference type="ARBA" id="ARBA00022741"/>
    </source>
</evidence>
<dbReference type="Pfam" id="PF07228">
    <property type="entry name" value="SpoIIE"/>
    <property type="match status" value="1"/>
</dbReference>
<feature type="domain" description="PAS" evidence="11">
    <location>
        <begin position="1425"/>
        <end position="1486"/>
    </location>
</feature>
<evidence type="ECO:0000256" key="4">
    <source>
        <dbReference type="ARBA" id="ARBA00022729"/>
    </source>
</evidence>
<dbReference type="CDD" id="cd00130">
    <property type="entry name" value="PAS"/>
    <property type="match status" value="2"/>
</dbReference>
<dbReference type="SMART" id="SM00086">
    <property type="entry name" value="PAC"/>
    <property type="match status" value="2"/>
</dbReference>
<keyword evidence="14" id="KW-1185">Reference proteome</keyword>
<dbReference type="PANTHER" id="PTHR35936">
    <property type="entry name" value="MEMBRANE-BOUND LYTIC MUREIN TRANSGLYCOSYLASE F"/>
    <property type="match status" value="1"/>
</dbReference>
<evidence type="ECO:0000256" key="6">
    <source>
        <dbReference type="ARBA" id="ARBA00022777"/>
    </source>
</evidence>
<dbReference type="InterPro" id="IPR035965">
    <property type="entry name" value="PAS-like_dom_sf"/>
</dbReference>
<dbReference type="InterPro" id="IPR013767">
    <property type="entry name" value="PAS_fold"/>
</dbReference>
<feature type="domain" description="PAS" evidence="11">
    <location>
        <begin position="1314"/>
        <end position="1370"/>
    </location>
</feature>
<name>A0A1C3RD19_9PROT</name>
<dbReference type="Gene3D" id="3.30.450.20">
    <property type="entry name" value="PAS domain"/>
    <property type="match status" value="3"/>
</dbReference>
<dbReference type="SUPFAM" id="SSF55785">
    <property type="entry name" value="PYP-like sensor domain (PAS domain)"/>
    <property type="match status" value="3"/>
</dbReference>
<accession>A0A1C3RD19</accession>
<evidence type="ECO:0000256" key="3">
    <source>
        <dbReference type="ARBA" id="ARBA00022679"/>
    </source>
</evidence>
<dbReference type="InterPro" id="IPR001638">
    <property type="entry name" value="Solute-binding_3/MltF_N"/>
</dbReference>
<dbReference type="Proteomes" id="UP000231658">
    <property type="component" value="Unassembled WGS sequence"/>
</dbReference>
<dbReference type="GO" id="GO:0006355">
    <property type="term" value="P:regulation of DNA-templated transcription"/>
    <property type="evidence" value="ECO:0007669"/>
    <property type="project" value="InterPro"/>
</dbReference>
<dbReference type="PROSITE" id="PS50112">
    <property type="entry name" value="PAS"/>
    <property type="match status" value="2"/>
</dbReference>
<keyword evidence="7" id="KW-0067">ATP-binding</keyword>
<keyword evidence="5" id="KW-0547">Nucleotide-binding</keyword>
<protein>
    <recommendedName>
        <fullName evidence="9">Sensor protein FixL</fullName>
        <ecNumber evidence="2">2.7.13.3</ecNumber>
    </recommendedName>
</protein>